<evidence type="ECO:0000313" key="4">
    <source>
        <dbReference type="EMBL" id="RUS33354.1"/>
    </source>
</evidence>
<evidence type="ECO:0000256" key="2">
    <source>
        <dbReference type="ARBA" id="ARBA00023043"/>
    </source>
</evidence>
<dbReference type="PANTHER" id="PTHR24171:SF8">
    <property type="entry name" value="BRCA1-ASSOCIATED RING DOMAIN PROTEIN 1"/>
    <property type="match status" value="1"/>
</dbReference>
<dbReference type="Pfam" id="PF12796">
    <property type="entry name" value="Ank_2"/>
    <property type="match status" value="1"/>
</dbReference>
<accession>A0A433QU88</accession>
<dbReference type="PROSITE" id="PS50297">
    <property type="entry name" value="ANK_REP_REGION"/>
    <property type="match status" value="2"/>
</dbReference>
<evidence type="ECO:0000256" key="3">
    <source>
        <dbReference type="PROSITE-ProRule" id="PRU00023"/>
    </source>
</evidence>
<evidence type="ECO:0000256" key="1">
    <source>
        <dbReference type="ARBA" id="ARBA00022737"/>
    </source>
</evidence>
<comment type="caution">
    <text evidence="4">The sequence shown here is derived from an EMBL/GenBank/DDBJ whole genome shotgun (WGS) entry which is preliminary data.</text>
</comment>
<keyword evidence="5" id="KW-1185">Reference proteome</keyword>
<reference evidence="4 5" key="1">
    <citation type="journal article" date="2018" name="New Phytol.">
        <title>Phylogenomics of Endogonaceae and evolution of mycorrhizas within Mucoromycota.</title>
        <authorList>
            <person name="Chang Y."/>
            <person name="Desiro A."/>
            <person name="Na H."/>
            <person name="Sandor L."/>
            <person name="Lipzen A."/>
            <person name="Clum A."/>
            <person name="Barry K."/>
            <person name="Grigoriev I.V."/>
            <person name="Martin F.M."/>
            <person name="Stajich J.E."/>
            <person name="Smith M.E."/>
            <person name="Bonito G."/>
            <person name="Spatafora J.W."/>
        </authorList>
    </citation>
    <scope>NUCLEOTIDE SEQUENCE [LARGE SCALE GENOMIC DNA]</scope>
    <source>
        <strain evidence="4 5">AD002</strain>
    </source>
</reference>
<name>A0A433QU88_9FUNG</name>
<dbReference type="Proteomes" id="UP000274822">
    <property type="component" value="Unassembled WGS sequence"/>
</dbReference>
<keyword evidence="1" id="KW-0677">Repeat</keyword>
<evidence type="ECO:0000313" key="5">
    <source>
        <dbReference type="Proteomes" id="UP000274822"/>
    </source>
</evidence>
<dbReference type="PANTHER" id="PTHR24171">
    <property type="entry name" value="ANKYRIN REPEAT DOMAIN-CONTAINING PROTEIN 39-RELATED"/>
    <property type="match status" value="1"/>
</dbReference>
<dbReference type="EMBL" id="RBNJ01001274">
    <property type="protein sequence ID" value="RUS33354.1"/>
    <property type="molecule type" value="Genomic_DNA"/>
</dbReference>
<dbReference type="InterPro" id="IPR002110">
    <property type="entry name" value="Ankyrin_rpt"/>
</dbReference>
<dbReference type="SMART" id="SM00248">
    <property type="entry name" value="ANK"/>
    <property type="match status" value="2"/>
</dbReference>
<dbReference type="GO" id="GO:0085020">
    <property type="term" value="P:protein K6-linked ubiquitination"/>
    <property type="evidence" value="ECO:0007669"/>
    <property type="project" value="TreeGrafter"/>
</dbReference>
<proteinExistence type="predicted"/>
<dbReference type="PROSITE" id="PS50088">
    <property type="entry name" value="ANK_REPEAT"/>
    <property type="match status" value="2"/>
</dbReference>
<sequence>MQPNQHVHHFNFIISNLKTSFPHHQVDALLSVCHTRNPDLIRDSKLRTPLLVACAGGKADVTRLLVRRGADVNNPVGDVMGNRPLDLAVISNNVDCVLALLEAGAQIPPFDPSPPYTSAAPRPRRKRTPLDLAQSRLDMLIRARVEERRVSSDEDDEMDVEEPGISAKEDDIMGQVIKIIRLLKHFIRAPTPTMSISSTPHASATDPFSELDALTDQLSRIQLRASSSAQEVAGKAMAMEQEEKENENENEVGVLRRLKEVVEGLQI</sequence>
<dbReference type="InterPro" id="IPR036770">
    <property type="entry name" value="Ankyrin_rpt-contain_sf"/>
</dbReference>
<feature type="repeat" description="ANK" evidence="3">
    <location>
        <begin position="45"/>
        <end position="73"/>
    </location>
</feature>
<protein>
    <submittedName>
        <fullName evidence="4">Uncharacterized protein</fullName>
    </submittedName>
</protein>
<gene>
    <name evidence="4" type="ORF">BC938DRAFT_472027</name>
</gene>
<dbReference type="SUPFAM" id="SSF48403">
    <property type="entry name" value="Ankyrin repeat"/>
    <property type="match status" value="1"/>
</dbReference>
<dbReference type="Gene3D" id="1.25.40.20">
    <property type="entry name" value="Ankyrin repeat-containing domain"/>
    <property type="match status" value="1"/>
</dbReference>
<organism evidence="4 5">
    <name type="scientific">Jimgerdemannia flammicorona</name>
    <dbReference type="NCBI Taxonomy" id="994334"/>
    <lineage>
        <taxon>Eukaryota</taxon>
        <taxon>Fungi</taxon>
        <taxon>Fungi incertae sedis</taxon>
        <taxon>Mucoromycota</taxon>
        <taxon>Mucoromycotina</taxon>
        <taxon>Endogonomycetes</taxon>
        <taxon>Endogonales</taxon>
        <taxon>Endogonaceae</taxon>
        <taxon>Jimgerdemannia</taxon>
    </lineage>
</organism>
<feature type="repeat" description="ANK" evidence="3">
    <location>
        <begin position="80"/>
        <end position="112"/>
    </location>
</feature>
<dbReference type="GO" id="GO:0004842">
    <property type="term" value="F:ubiquitin-protein transferase activity"/>
    <property type="evidence" value="ECO:0007669"/>
    <property type="project" value="TreeGrafter"/>
</dbReference>
<keyword evidence="2 3" id="KW-0040">ANK repeat</keyword>
<dbReference type="AlphaFoldDB" id="A0A433QU88"/>